<keyword evidence="1" id="KW-0732">Signal</keyword>
<dbReference type="InterPro" id="IPR012334">
    <property type="entry name" value="Pectin_lyas_fold"/>
</dbReference>
<dbReference type="Gene3D" id="2.60.120.260">
    <property type="entry name" value="Galactose-binding domain-like"/>
    <property type="match status" value="2"/>
</dbReference>
<feature type="domain" description="CBM6" evidence="2">
    <location>
        <begin position="885"/>
        <end position="1019"/>
    </location>
</feature>
<dbReference type="GO" id="GO:0030246">
    <property type="term" value="F:carbohydrate binding"/>
    <property type="evidence" value="ECO:0007669"/>
    <property type="project" value="InterPro"/>
</dbReference>
<dbReference type="RefSeq" id="WP_161704291.1">
    <property type="nucleotide sequence ID" value="NZ_JAAAMU010000024.1"/>
</dbReference>
<accession>A0A7X4YUL8</accession>
<dbReference type="Gene3D" id="2.160.20.10">
    <property type="entry name" value="Single-stranded right-handed beta-helix, Pectin lyase-like"/>
    <property type="match status" value="1"/>
</dbReference>
<sequence>MYSFMAKRSLKKSVSQILVLVMFFSLASVLGAREAYAADPPKIQRISDAVQAGKTFTISGWDITSASQDVAIKLDTTNASPATPPGDALHPAIIQSDGKGNYVTVVMPSGAASGVYNVWVQNAMGWSAPAKLNAARAQWISEKQAWAGQKITVVGRNFAGSEFGASNQTIVRLKNASTTVNQTIVSSNAYMAEFAIASGTPAGTYDVEVSNDNGVHWSKPSSGQQLQVVSAGSDPLGLGVAWAGNFNWANQVNASSYGANPNSGADETAHIQAAIDDAGTNPNGGIVYLTDGTYRISSLHLARKVVLRGQSRAGTILQYIGTANGIAAIDSKTNYGQVGVANLTMTLAPGHNSRPDFFLQLGSPWMVPDANGNPTYPAGNIAERTAEQMFIKGVKIDYTLDTNGVDGQRGFPMMTLGKERFLVADSDFRGFAGYAHNYVNQYSSFTNSYMEFSFGVYINTAEYYVATGNTIVGHNAVNAEKHGLSIRANNYVADNKIVGMRSVVSGLVVGHENDGEAIMSEAPNGYFNYGTVSSASGLGVTVSADRTLAMPIAMYSYPAIQIIDGTGLGQLRKVTGISGNVITIDKAWDKTPDSTSKWTLITPNENTTAYNNTITDNDKGIWLFGNAYDSVVADNKFLDSEGVFIWSVNVKNANESNLSPNYYNRVTGNVLTGVSQLSKNSGVGVASERFDNGGGHYLAIQAFANEFRNNDLTGTNETPVGNSITEAPSYNTGIYISTADIGYYDGNNDVSAAGDTTNTIVEDNTVRNKQYAVTLTHSSYGTVMANNKTANVTGGFVRDTGSHNTYNVTNSGAAASQSTAAAPAFTPAAGAYTSPQTVTIASSTAGATIRYTTDGTTPTASSPIYMGPLTVTPTQTVKAIATKAGMLQSAVSTAAYTNSSATSVTLQAESYSDMNGIVNFGSTIGDLGAGDWVRFSNVNLGSGYATLRVRFTNGHTAAMTSEVRLDSLTGTQIGSFSTPPTGGWSNWTEMTTALTGASGTHDIYVKFSGMTDFDWFRFEDSVTAPTPVTVQAESYSASNSVSNYGSTIGGLNAGSWVKYSGVNLGSGLTALKFRFANGESTTKTAVVRLDSLTGTQIGTFTTPTTGGWGSWTEASTSLTGASGTHDIYIEFSGATDFDWFRFE</sequence>
<dbReference type="Pfam" id="PF12708">
    <property type="entry name" value="Pect-lyase_RHGA_epim"/>
    <property type="match status" value="1"/>
</dbReference>
<dbReference type="InterPro" id="IPR024535">
    <property type="entry name" value="RHGA/B-epi-like_pectate_lyase"/>
</dbReference>
<dbReference type="InterPro" id="IPR006584">
    <property type="entry name" value="Cellulose-bd_IV"/>
</dbReference>
<evidence type="ECO:0000313" key="3">
    <source>
        <dbReference type="EMBL" id="NBC72877.1"/>
    </source>
</evidence>
<dbReference type="CDD" id="cd04084">
    <property type="entry name" value="CBM6_xylanase-like"/>
    <property type="match status" value="2"/>
</dbReference>
<reference evidence="3 4" key="1">
    <citation type="submission" date="2020-01" db="EMBL/GenBank/DDBJ databases">
        <title>Paenibacillus soybeanensis sp. nov. isolated from the nodules of soybean (Glycine max(L.) Merr).</title>
        <authorList>
            <person name="Wang H."/>
        </authorList>
    </citation>
    <scope>NUCLEOTIDE SEQUENCE [LARGE SCALE GENOMIC DNA]</scope>
    <source>
        <strain evidence="3 4">DSM 23054</strain>
    </source>
</reference>
<dbReference type="SMART" id="SM00606">
    <property type="entry name" value="CBD_IV"/>
    <property type="match status" value="2"/>
</dbReference>
<evidence type="ECO:0000259" key="2">
    <source>
        <dbReference type="PROSITE" id="PS51175"/>
    </source>
</evidence>
<comment type="caution">
    <text evidence="3">The sequence shown here is derived from an EMBL/GenBank/DDBJ whole genome shotgun (WGS) entry which is preliminary data.</text>
</comment>
<dbReference type="InterPro" id="IPR008979">
    <property type="entry name" value="Galactose-bd-like_sf"/>
</dbReference>
<dbReference type="PROSITE" id="PS51175">
    <property type="entry name" value="CBM6"/>
    <property type="match status" value="2"/>
</dbReference>
<dbReference type="OrthoDB" id="6387072at2"/>
<dbReference type="InterPro" id="IPR011050">
    <property type="entry name" value="Pectin_lyase_fold/virulence"/>
</dbReference>
<feature type="domain" description="CBM6" evidence="2">
    <location>
        <begin position="1028"/>
        <end position="1143"/>
    </location>
</feature>
<organism evidence="3 4">
    <name type="scientific">Paenibacillus sacheonensis</name>
    <dbReference type="NCBI Taxonomy" id="742054"/>
    <lineage>
        <taxon>Bacteria</taxon>
        <taxon>Bacillati</taxon>
        <taxon>Bacillota</taxon>
        <taxon>Bacilli</taxon>
        <taxon>Bacillales</taxon>
        <taxon>Paenibacillaceae</taxon>
        <taxon>Paenibacillus</taxon>
    </lineage>
</organism>
<dbReference type="AlphaFoldDB" id="A0A7X4YUL8"/>
<keyword evidence="4" id="KW-1185">Reference proteome</keyword>
<dbReference type="EMBL" id="JAAAMU010000024">
    <property type="protein sequence ID" value="NBC72877.1"/>
    <property type="molecule type" value="Genomic_DNA"/>
</dbReference>
<proteinExistence type="predicted"/>
<dbReference type="Pfam" id="PF03422">
    <property type="entry name" value="CBM_6"/>
    <property type="match status" value="2"/>
</dbReference>
<dbReference type="InterPro" id="IPR006626">
    <property type="entry name" value="PbH1"/>
</dbReference>
<dbReference type="SUPFAM" id="SSF51126">
    <property type="entry name" value="Pectin lyase-like"/>
    <property type="match status" value="1"/>
</dbReference>
<evidence type="ECO:0000313" key="4">
    <source>
        <dbReference type="Proteomes" id="UP000558113"/>
    </source>
</evidence>
<dbReference type="Pfam" id="PF13290">
    <property type="entry name" value="CHB_HEX_C_1"/>
    <property type="match status" value="1"/>
</dbReference>
<dbReference type="Proteomes" id="UP000558113">
    <property type="component" value="Unassembled WGS sequence"/>
</dbReference>
<name>A0A7X4YUL8_9BACL</name>
<dbReference type="InterPro" id="IPR059177">
    <property type="entry name" value="GH29D-like_dom"/>
</dbReference>
<dbReference type="InterPro" id="IPR005084">
    <property type="entry name" value="CBM6"/>
</dbReference>
<gene>
    <name evidence="3" type="ORF">GT003_28180</name>
</gene>
<dbReference type="SMART" id="SM00710">
    <property type="entry name" value="PbH1"/>
    <property type="match status" value="7"/>
</dbReference>
<evidence type="ECO:0000256" key="1">
    <source>
        <dbReference type="ARBA" id="ARBA00022729"/>
    </source>
</evidence>
<protein>
    <submittedName>
        <fullName evidence="3">Carbohydrate-binding protein</fullName>
    </submittedName>
</protein>
<dbReference type="SUPFAM" id="SSF49785">
    <property type="entry name" value="Galactose-binding domain-like"/>
    <property type="match status" value="2"/>
</dbReference>